<dbReference type="Pfam" id="PF12697">
    <property type="entry name" value="Abhydrolase_6"/>
    <property type="match status" value="1"/>
</dbReference>
<dbReference type="GO" id="GO:0016787">
    <property type="term" value="F:hydrolase activity"/>
    <property type="evidence" value="ECO:0007669"/>
    <property type="project" value="UniProtKB-KW"/>
</dbReference>
<dbReference type="Gene3D" id="3.40.50.1820">
    <property type="entry name" value="alpha/beta hydrolase"/>
    <property type="match status" value="1"/>
</dbReference>
<dbReference type="PANTHER" id="PTHR43798">
    <property type="entry name" value="MONOACYLGLYCEROL LIPASE"/>
    <property type="match status" value="1"/>
</dbReference>
<reference evidence="3" key="1">
    <citation type="submission" date="2017-04" db="EMBL/GenBank/DDBJ databases">
        <authorList>
            <person name="Varghese N."/>
            <person name="Submissions S."/>
        </authorList>
    </citation>
    <scope>NUCLEOTIDE SEQUENCE [LARGE SCALE GENOMIC DNA]</scope>
    <source>
        <strain evidence="3">VKM Ac-2121</strain>
    </source>
</reference>
<dbReference type="SUPFAM" id="SSF53474">
    <property type="entry name" value="alpha/beta-Hydrolases"/>
    <property type="match status" value="1"/>
</dbReference>
<dbReference type="PANTHER" id="PTHR43798:SF33">
    <property type="entry name" value="HYDROLASE, PUTATIVE (AFU_ORTHOLOGUE AFUA_2G14860)-RELATED"/>
    <property type="match status" value="1"/>
</dbReference>
<dbReference type="OrthoDB" id="5244605at2"/>
<evidence type="ECO:0000259" key="1">
    <source>
        <dbReference type="Pfam" id="PF12697"/>
    </source>
</evidence>
<protein>
    <submittedName>
        <fullName evidence="2">Alpha/beta hydrolase family protein</fullName>
    </submittedName>
</protein>
<proteinExistence type="predicted"/>
<dbReference type="InterPro" id="IPR029058">
    <property type="entry name" value="AB_hydrolase_fold"/>
</dbReference>
<keyword evidence="2" id="KW-0378">Hydrolase</keyword>
<dbReference type="InterPro" id="IPR000073">
    <property type="entry name" value="AB_hydrolase_1"/>
</dbReference>
<name>A0A1X7P8R5_9MICO</name>
<dbReference type="RefSeq" id="WP_085477183.1">
    <property type="nucleotide sequence ID" value="NZ_FXBM01000002.1"/>
</dbReference>
<dbReference type="InterPro" id="IPR050266">
    <property type="entry name" value="AB_hydrolase_sf"/>
</dbReference>
<gene>
    <name evidence="2" type="ORF">SAMN06295885_2851</name>
</gene>
<dbReference type="STRING" id="1891671.SAMN06295885_2851"/>
<dbReference type="Proteomes" id="UP000193711">
    <property type="component" value="Unassembled WGS sequence"/>
</dbReference>
<organism evidence="2 3">
    <name type="scientific">Rathayibacter oskolensis</name>
    <dbReference type="NCBI Taxonomy" id="1891671"/>
    <lineage>
        <taxon>Bacteria</taxon>
        <taxon>Bacillati</taxon>
        <taxon>Actinomycetota</taxon>
        <taxon>Actinomycetes</taxon>
        <taxon>Micrococcales</taxon>
        <taxon>Microbacteriaceae</taxon>
        <taxon>Rathayibacter</taxon>
    </lineage>
</organism>
<dbReference type="GO" id="GO:0016020">
    <property type="term" value="C:membrane"/>
    <property type="evidence" value="ECO:0007669"/>
    <property type="project" value="TreeGrafter"/>
</dbReference>
<evidence type="ECO:0000313" key="3">
    <source>
        <dbReference type="Proteomes" id="UP000193711"/>
    </source>
</evidence>
<sequence>MADRKRKRDLEKRIDDTSGSEAQVENAQLARILDRLLAVQRPAVLANIRALRRRRPNATPDQLITSLERQYLASVAAGGAAIGATAVVPGIGTITSLALSGAGAAGFLEASALFAQSVTEVHGIRLEDPERARALVLTLMMGSSGSDLVRQVASQATGGGNGMNQYWGSVVTKGLPSFLVGEIADRAKRSFTHHFLAQQGAGLVGRALPFGIGAAIGGAGNAMLGRAVVRSARDAFGPAPQVFANSLVLEPTHAERKALSAGPAEPLELYVRDYGGAGERVALLLHGLASDSRVWYALVPTLHEHGYRVIAPDLAGHGGSPKSPSYSPERWAGDVRASVLQTPDLIIGHGLGALVAAELVDGYRPERLILLDPAFSDARGLTGTLRRTGALAQVEKGDADEVRRRHPIWTDEQIELDVSAHRLWDPSSASGLTAKGAAEAPAGFTVPTLAVLPEDPLGHPSLATVLTARGVEVRGIPGSGASILREDRAALIAELDDRI</sequence>
<keyword evidence="3" id="KW-1185">Reference proteome</keyword>
<dbReference type="AlphaFoldDB" id="A0A1X7P8R5"/>
<dbReference type="EMBL" id="FXBM01000002">
    <property type="protein sequence ID" value="SMH46902.1"/>
    <property type="molecule type" value="Genomic_DNA"/>
</dbReference>
<feature type="domain" description="AB hydrolase-1" evidence="1">
    <location>
        <begin position="283"/>
        <end position="492"/>
    </location>
</feature>
<evidence type="ECO:0000313" key="2">
    <source>
        <dbReference type="EMBL" id="SMH46902.1"/>
    </source>
</evidence>
<accession>A0A1X7P8R5</accession>